<evidence type="ECO:0000313" key="2">
    <source>
        <dbReference type="EMBL" id="KKL46057.1"/>
    </source>
</evidence>
<feature type="region of interest" description="Disordered" evidence="1">
    <location>
        <begin position="1"/>
        <end position="26"/>
    </location>
</feature>
<reference evidence="2" key="1">
    <citation type="journal article" date="2015" name="Nature">
        <title>Complex archaea that bridge the gap between prokaryotes and eukaryotes.</title>
        <authorList>
            <person name="Spang A."/>
            <person name="Saw J.H."/>
            <person name="Jorgensen S.L."/>
            <person name="Zaremba-Niedzwiedzka K."/>
            <person name="Martijn J."/>
            <person name="Lind A.E."/>
            <person name="van Eijk R."/>
            <person name="Schleper C."/>
            <person name="Guy L."/>
            <person name="Ettema T.J."/>
        </authorList>
    </citation>
    <scope>NUCLEOTIDE SEQUENCE</scope>
</reference>
<accession>A0A0F9F4P5</accession>
<name>A0A0F9F4P5_9ZZZZ</name>
<proteinExistence type="predicted"/>
<organism evidence="2">
    <name type="scientific">marine sediment metagenome</name>
    <dbReference type="NCBI Taxonomy" id="412755"/>
    <lineage>
        <taxon>unclassified sequences</taxon>
        <taxon>metagenomes</taxon>
        <taxon>ecological metagenomes</taxon>
    </lineage>
</organism>
<comment type="caution">
    <text evidence="2">The sequence shown here is derived from an EMBL/GenBank/DDBJ whole genome shotgun (WGS) entry which is preliminary data.</text>
</comment>
<feature type="non-terminal residue" evidence="2">
    <location>
        <position position="26"/>
    </location>
</feature>
<dbReference type="AlphaFoldDB" id="A0A0F9F4P5"/>
<sequence>MAHDRRKETQTVKQALRAAGYRKVKA</sequence>
<dbReference type="EMBL" id="LAZR01034171">
    <property type="protein sequence ID" value="KKL46057.1"/>
    <property type="molecule type" value="Genomic_DNA"/>
</dbReference>
<feature type="compositionally biased region" description="Basic and acidic residues" evidence="1">
    <location>
        <begin position="1"/>
        <end position="10"/>
    </location>
</feature>
<protein>
    <submittedName>
        <fullName evidence="2">Uncharacterized protein</fullName>
    </submittedName>
</protein>
<gene>
    <name evidence="2" type="ORF">LCGC14_2349440</name>
</gene>
<evidence type="ECO:0000256" key="1">
    <source>
        <dbReference type="SAM" id="MobiDB-lite"/>
    </source>
</evidence>